<dbReference type="PANTHER" id="PTHR10146:SF14">
    <property type="entry name" value="PYRIDOXAL PHOSPHATE HOMEOSTASIS PROTEIN"/>
    <property type="match status" value="1"/>
</dbReference>
<dbReference type="KEGG" id="vao:FA707_07160"/>
<organism evidence="5 6">
    <name type="scientific">Vagococcus zengguangii</name>
    <dbReference type="NCBI Taxonomy" id="2571750"/>
    <lineage>
        <taxon>Bacteria</taxon>
        <taxon>Bacillati</taxon>
        <taxon>Bacillota</taxon>
        <taxon>Bacilli</taxon>
        <taxon>Lactobacillales</taxon>
        <taxon>Enterococcaceae</taxon>
        <taxon>Vagococcus</taxon>
    </lineage>
</organism>
<evidence type="ECO:0000313" key="6">
    <source>
        <dbReference type="Proteomes" id="UP000298615"/>
    </source>
</evidence>
<dbReference type="OrthoDB" id="9804072at2"/>
<dbReference type="InterPro" id="IPR011078">
    <property type="entry name" value="PyrdxlP_homeostasis"/>
</dbReference>
<evidence type="ECO:0000256" key="1">
    <source>
        <dbReference type="ARBA" id="ARBA00022898"/>
    </source>
</evidence>
<dbReference type="GO" id="GO:0030170">
    <property type="term" value="F:pyridoxal phosphate binding"/>
    <property type="evidence" value="ECO:0007669"/>
    <property type="project" value="UniProtKB-UniRule"/>
</dbReference>
<dbReference type="InterPro" id="IPR029066">
    <property type="entry name" value="PLP-binding_barrel"/>
</dbReference>
<name>A0A4D7CTE1_9ENTE</name>
<dbReference type="HAMAP" id="MF_02087">
    <property type="entry name" value="PLP_homeostasis"/>
    <property type="match status" value="1"/>
</dbReference>
<gene>
    <name evidence="5" type="ORF">FA707_07160</name>
</gene>
<dbReference type="CDD" id="cd00635">
    <property type="entry name" value="PLPDE_III_YBL036c_like"/>
    <property type="match status" value="1"/>
</dbReference>
<dbReference type="Proteomes" id="UP000298615">
    <property type="component" value="Chromosome"/>
</dbReference>
<dbReference type="NCBIfam" id="TIGR00044">
    <property type="entry name" value="YggS family pyridoxal phosphate-dependent enzyme"/>
    <property type="match status" value="1"/>
</dbReference>
<dbReference type="InterPro" id="IPR001608">
    <property type="entry name" value="Ala_racemase_N"/>
</dbReference>
<feature type="modified residue" description="N6-(pyridoxal phosphate)lysine" evidence="2 3">
    <location>
        <position position="34"/>
    </location>
</feature>
<dbReference type="EMBL" id="CP039712">
    <property type="protein sequence ID" value="QCI87389.1"/>
    <property type="molecule type" value="Genomic_DNA"/>
</dbReference>
<keyword evidence="6" id="KW-1185">Reference proteome</keyword>
<evidence type="ECO:0000313" key="5">
    <source>
        <dbReference type="EMBL" id="QCI87389.1"/>
    </source>
</evidence>
<dbReference type="AlphaFoldDB" id="A0A4D7CTE1"/>
<accession>A0A4D7CTE1</accession>
<dbReference type="SUPFAM" id="SSF51419">
    <property type="entry name" value="PLP-binding barrel"/>
    <property type="match status" value="1"/>
</dbReference>
<dbReference type="PIRSF" id="PIRSF004848">
    <property type="entry name" value="YBL036c_PLPDEIII"/>
    <property type="match status" value="1"/>
</dbReference>
<evidence type="ECO:0000256" key="4">
    <source>
        <dbReference type="RuleBase" id="RU004514"/>
    </source>
</evidence>
<keyword evidence="1 2" id="KW-0663">Pyridoxal phosphate</keyword>
<proteinExistence type="inferred from homology"/>
<reference evidence="5 6" key="1">
    <citation type="submission" date="2019-04" db="EMBL/GenBank/DDBJ databases">
        <title>Vagococcus sp. nov., isolated from faeces of yaks (Bos grunniens).</title>
        <authorList>
            <person name="Ge Y."/>
        </authorList>
    </citation>
    <scope>NUCLEOTIDE SEQUENCE [LARGE SCALE GENOMIC DNA]</scope>
    <source>
        <strain evidence="5 6">MN-17</strain>
    </source>
</reference>
<dbReference type="PANTHER" id="PTHR10146">
    <property type="entry name" value="PROLINE SYNTHETASE CO-TRANSCRIBED BACTERIAL HOMOLOG PROTEIN"/>
    <property type="match status" value="1"/>
</dbReference>
<evidence type="ECO:0000256" key="3">
    <source>
        <dbReference type="PIRSR" id="PIRSR004848-1"/>
    </source>
</evidence>
<comment type="function">
    <text evidence="2">Pyridoxal 5'-phosphate (PLP)-binding protein, which is involved in PLP homeostasis.</text>
</comment>
<comment type="similarity">
    <text evidence="2 4">Belongs to the pyridoxal phosphate-binding protein YggS/PROSC family.</text>
</comment>
<comment type="cofactor">
    <cofactor evidence="3">
        <name>pyridoxal 5'-phosphate</name>
        <dbReference type="ChEBI" id="CHEBI:597326"/>
    </cofactor>
</comment>
<dbReference type="RefSeq" id="WP_136954209.1">
    <property type="nucleotide sequence ID" value="NZ_CP039712.1"/>
</dbReference>
<sequence>MSLETNLNLVKETMHQASIQSSQLKETTLIAVTKTVSGEVVEELIALGVKHLGENRPEKLIEKQDALVNYQDLTWHLIGTLQTRKIKDVINRIDYFHALDRLKTAQEIQKRATKEIKCFVQVNVSQEPTKQGIDLAEVEMFIRSLESYNAIKVIGLMTMAPNGASSKEISNYFKQLALKQKEIAALHLPYAPCEELSMGMSGDYELAIAQGATFVRVGSRLFDL</sequence>
<dbReference type="Pfam" id="PF01168">
    <property type="entry name" value="Ala_racemase_N"/>
    <property type="match status" value="1"/>
</dbReference>
<evidence type="ECO:0000256" key="2">
    <source>
        <dbReference type="HAMAP-Rule" id="MF_02087"/>
    </source>
</evidence>
<dbReference type="Gene3D" id="3.20.20.10">
    <property type="entry name" value="Alanine racemase"/>
    <property type="match status" value="1"/>
</dbReference>
<protein>
    <recommendedName>
        <fullName evidence="2">Pyridoxal phosphate homeostasis protein</fullName>
        <shortName evidence="2">PLP homeostasis protein</shortName>
    </recommendedName>
</protein>